<dbReference type="OrthoDB" id="9778870at2"/>
<dbReference type="Gene3D" id="3.40.50.300">
    <property type="entry name" value="P-loop containing nucleotide triphosphate hydrolases"/>
    <property type="match status" value="1"/>
</dbReference>
<dbReference type="EMBL" id="FOAG01000005">
    <property type="protein sequence ID" value="SEL40417.1"/>
    <property type="molecule type" value="Genomic_DNA"/>
</dbReference>
<keyword evidence="7" id="KW-1185">Reference proteome</keyword>
<dbReference type="RefSeq" id="WP_093035532.1">
    <property type="nucleotide sequence ID" value="NZ_FOAG01000005.1"/>
</dbReference>
<dbReference type="PROSITE" id="PS50893">
    <property type="entry name" value="ABC_TRANSPORTER_2"/>
    <property type="match status" value="1"/>
</dbReference>
<name>A0A1H7PZE6_9RHOB</name>
<dbReference type="SMART" id="SM00382">
    <property type="entry name" value="AAA"/>
    <property type="match status" value="1"/>
</dbReference>
<sequence length="228" mass="25175">MIRLERLSKSFAMRGERKTVIDNVTATFPEGRSVALLGRNGAGKSTLLQIIAGTIRPTSGCVVSEGSVSYPVGFAGSFHPDLTGLQNTRFVARLYGVDTDELVDFVEDFAELGRQFRMPLRSYSSGMRSRLSFGVSMGIPFDTYLVDEVTSVGDGAFRRKSIRVFDERRKTSGAIVVTHSMPMVRRMCDMAAVLEEGRLVFYNDLEAAIAHHEHEMALPVQSGRANGW</sequence>
<evidence type="ECO:0000313" key="6">
    <source>
        <dbReference type="EMBL" id="SEL40417.1"/>
    </source>
</evidence>
<dbReference type="InterPro" id="IPR027417">
    <property type="entry name" value="P-loop_NTPase"/>
</dbReference>
<keyword evidence="2" id="KW-0813">Transport</keyword>
<dbReference type="PANTHER" id="PTHR46743">
    <property type="entry name" value="TEICHOIC ACIDS EXPORT ATP-BINDING PROTEIN TAGH"/>
    <property type="match status" value="1"/>
</dbReference>
<dbReference type="AlphaFoldDB" id="A0A1H7PZE6"/>
<dbReference type="GO" id="GO:0016020">
    <property type="term" value="C:membrane"/>
    <property type="evidence" value="ECO:0007669"/>
    <property type="project" value="InterPro"/>
</dbReference>
<organism evidence="6 7">
    <name type="scientific">Roseovarius azorensis</name>
    <dbReference type="NCBI Taxonomy" id="1287727"/>
    <lineage>
        <taxon>Bacteria</taxon>
        <taxon>Pseudomonadati</taxon>
        <taxon>Pseudomonadota</taxon>
        <taxon>Alphaproteobacteria</taxon>
        <taxon>Rhodobacterales</taxon>
        <taxon>Roseobacteraceae</taxon>
        <taxon>Roseovarius</taxon>
    </lineage>
</organism>
<keyword evidence="4 6" id="KW-0067">ATP-binding</keyword>
<accession>A0A1H7PZE6</accession>
<reference evidence="6 7" key="1">
    <citation type="submission" date="2016-10" db="EMBL/GenBank/DDBJ databases">
        <authorList>
            <person name="de Groot N.N."/>
        </authorList>
    </citation>
    <scope>NUCLEOTIDE SEQUENCE [LARGE SCALE GENOMIC DNA]</scope>
    <source>
        <strain evidence="6 7">DSM 100674</strain>
    </source>
</reference>
<dbReference type="Pfam" id="PF00005">
    <property type="entry name" value="ABC_tran"/>
    <property type="match status" value="1"/>
</dbReference>
<dbReference type="PANTHER" id="PTHR46743:SF2">
    <property type="entry name" value="TEICHOIC ACIDS EXPORT ATP-BINDING PROTEIN TAGH"/>
    <property type="match status" value="1"/>
</dbReference>
<evidence type="ECO:0000256" key="4">
    <source>
        <dbReference type="ARBA" id="ARBA00022840"/>
    </source>
</evidence>
<protein>
    <submittedName>
        <fullName evidence="6">Capsular polysaccharide transport system ATP-binding protein</fullName>
    </submittedName>
</protein>
<dbReference type="InterPro" id="IPR015860">
    <property type="entry name" value="ABC_transpr_TagH-like"/>
</dbReference>
<gene>
    <name evidence="6" type="ORF">SAMN05443999_105116</name>
</gene>
<dbReference type="GO" id="GO:0005524">
    <property type="term" value="F:ATP binding"/>
    <property type="evidence" value="ECO:0007669"/>
    <property type="project" value="UniProtKB-KW"/>
</dbReference>
<dbReference type="GO" id="GO:0016887">
    <property type="term" value="F:ATP hydrolysis activity"/>
    <property type="evidence" value="ECO:0007669"/>
    <property type="project" value="InterPro"/>
</dbReference>
<evidence type="ECO:0000256" key="1">
    <source>
        <dbReference type="ARBA" id="ARBA00005417"/>
    </source>
</evidence>
<evidence type="ECO:0000256" key="2">
    <source>
        <dbReference type="ARBA" id="ARBA00022448"/>
    </source>
</evidence>
<dbReference type="Proteomes" id="UP000199582">
    <property type="component" value="Unassembled WGS sequence"/>
</dbReference>
<dbReference type="InterPro" id="IPR050683">
    <property type="entry name" value="Bact_Polysacc_Export_ATP-bd"/>
</dbReference>
<evidence type="ECO:0000256" key="3">
    <source>
        <dbReference type="ARBA" id="ARBA00022741"/>
    </source>
</evidence>
<dbReference type="InterPro" id="IPR003439">
    <property type="entry name" value="ABC_transporter-like_ATP-bd"/>
</dbReference>
<dbReference type="GO" id="GO:0140359">
    <property type="term" value="F:ABC-type transporter activity"/>
    <property type="evidence" value="ECO:0007669"/>
    <property type="project" value="InterPro"/>
</dbReference>
<dbReference type="InterPro" id="IPR017871">
    <property type="entry name" value="ABC_transporter-like_CS"/>
</dbReference>
<evidence type="ECO:0000259" key="5">
    <source>
        <dbReference type="PROSITE" id="PS50893"/>
    </source>
</evidence>
<dbReference type="SUPFAM" id="SSF52540">
    <property type="entry name" value="P-loop containing nucleoside triphosphate hydrolases"/>
    <property type="match status" value="1"/>
</dbReference>
<evidence type="ECO:0000313" key="7">
    <source>
        <dbReference type="Proteomes" id="UP000199582"/>
    </source>
</evidence>
<proteinExistence type="inferred from homology"/>
<dbReference type="PROSITE" id="PS00211">
    <property type="entry name" value="ABC_TRANSPORTER_1"/>
    <property type="match status" value="1"/>
</dbReference>
<dbReference type="CDD" id="cd03220">
    <property type="entry name" value="ABC_KpsT_Wzt"/>
    <property type="match status" value="1"/>
</dbReference>
<feature type="domain" description="ABC transporter" evidence="5">
    <location>
        <begin position="2"/>
        <end position="221"/>
    </location>
</feature>
<comment type="similarity">
    <text evidence="1">Belongs to the ABC transporter superfamily.</text>
</comment>
<dbReference type="STRING" id="1287727.SAMN05443999_105116"/>
<keyword evidence="3" id="KW-0547">Nucleotide-binding</keyword>
<dbReference type="InterPro" id="IPR003593">
    <property type="entry name" value="AAA+_ATPase"/>
</dbReference>